<feature type="compositionally biased region" description="Basic and acidic residues" evidence="1">
    <location>
        <begin position="276"/>
        <end position="294"/>
    </location>
</feature>
<gene>
    <name evidence="2" type="ORF">DILT_LOCUS19883</name>
</gene>
<evidence type="ECO:0000313" key="3">
    <source>
        <dbReference type="Proteomes" id="UP000281553"/>
    </source>
</evidence>
<sequence>HVKVSVEEEDVTPNDNESEDSSYSKGKNEGGVADSADVLGHQTPPTACQLSEDINLRKSAEFPSVELVSVGESPVAAAEPGPIQTAVRAEKDSPAPPEIDTHSVDGLREEGFGGQPAEGMPTALQTGEIDKTSPPSLAAGESVVKDVLNAADDTSNHPRLSDAADTMADIGCRLTSGETAYADLSDVCASGSLASPVERSSKEGLSEHMEVLDKAEIPLSESGDKSLETAEESQSVTNYGQDLPRQKDSEALKAQTLYPESSLTITSDAVPTDSADLEKKDKIDQRDSVAKGDENAAVALKPE</sequence>
<name>A0A3P7P307_DIBLA</name>
<reference evidence="2 3" key="1">
    <citation type="submission" date="2018-11" db="EMBL/GenBank/DDBJ databases">
        <authorList>
            <consortium name="Pathogen Informatics"/>
        </authorList>
    </citation>
    <scope>NUCLEOTIDE SEQUENCE [LARGE SCALE GENOMIC DNA]</scope>
</reference>
<organism evidence="2 3">
    <name type="scientific">Dibothriocephalus latus</name>
    <name type="common">Fish tapeworm</name>
    <name type="synonym">Diphyllobothrium latum</name>
    <dbReference type="NCBI Taxonomy" id="60516"/>
    <lineage>
        <taxon>Eukaryota</taxon>
        <taxon>Metazoa</taxon>
        <taxon>Spiralia</taxon>
        <taxon>Lophotrochozoa</taxon>
        <taxon>Platyhelminthes</taxon>
        <taxon>Cestoda</taxon>
        <taxon>Eucestoda</taxon>
        <taxon>Diphyllobothriidea</taxon>
        <taxon>Diphyllobothriidae</taxon>
        <taxon>Dibothriocephalus</taxon>
    </lineage>
</organism>
<accession>A0A3P7P307</accession>
<evidence type="ECO:0000256" key="1">
    <source>
        <dbReference type="SAM" id="MobiDB-lite"/>
    </source>
</evidence>
<dbReference type="AlphaFoldDB" id="A0A3P7P307"/>
<dbReference type="Proteomes" id="UP000281553">
    <property type="component" value="Unassembled WGS sequence"/>
</dbReference>
<feature type="compositionally biased region" description="Basic and acidic residues" evidence="1">
    <location>
        <begin position="88"/>
        <end position="111"/>
    </location>
</feature>
<keyword evidence="3" id="KW-1185">Reference proteome</keyword>
<dbReference type="EMBL" id="UYRU01124486">
    <property type="protein sequence ID" value="VDN49774.1"/>
    <property type="molecule type" value="Genomic_DNA"/>
</dbReference>
<feature type="compositionally biased region" description="Basic and acidic residues" evidence="1">
    <location>
        <begin position="199"/>
        <end position="228"/>
    </location>
</feature>
<feature type="region of interest" description="Disordered" evidence="1">
    <location>
        <begin position="264"/>
        <end position="303"/>
    </location>
</feature>
<feature type="region of interest" description="Disordered" evidence="1">
    <location>
        <begin position="1"/>
        <end position="47"/>
    </location>
</feature>
<evidence type="ECO:0000313" key="2">
    <source>
        <dbReference type="EMBL" id="VDN49774.1"/>
    </source>
</evidence>
<feature type="region of interest" description="Disordered" evidence="1">
    <location>
        <begin position="71"/>
        <end position="141"/>
    </location>
</feature>
<proteinExistence type="predicted"/>
<feature type="compositionally biased region" description="Acidic residues" evidence="1">
    <location>
        <begin position="7"/>
        <end position="20"/>
    </location>
</feature>
<feature type="non-terminal residue" evidence="2">
    <location>
        <position position="1"/>
    </location>
</feature>
<feature type="region of interest" description="Disordered" evidence="1">
    <location>
        <begin position="191"/>
        <end position="248"/>
    </location>
</feature>
<feature type="non-terminal residue" evidence="2">
    <location>
        <position position="303"/>
    </location>
</feature>
<protein>
    <submittedName>
        <fullName evidence="2">Uncharacterized protein</fullName>
    </submittedName>
</protein>